<dbReference type="InterPro" id="IPR002539">
    <property type="entry name" value="MaoC-like_dom"/>
</dbReference>
<name>A0A2W5P1X3_9SPHN</name>
<protein>
    <submittedName>
        <fullName evidence="2">Nodulation protein NodN</fullName>
    </submittedName>
</protein>
<dbReference type="InterPro" id="IPR029069">
    <property type="entry name" value="HotDog_dom_sf"/>
</dbReference>
<proteinExistence type="predicted"/>
<feature type="domain" description="MaoC-like" evidence="1">
    <location>
        <begin position="3"/>
        <end position="113"/>
    </location>
</feature>
<dbReference type="CDD" id="cd03450">
    <property type="entry name" value="NodN"/>
    <property type="match status" value="1"/>
</dbReference>
<dbReference type="Gene3D" id="3.10.129.10">
    <property type="entry name" value="Hotdog Thioesterase"/>
    <property type="match status" value="1"/>
</dbReference>
<dbReference type="SUPFAM" id="SSF54637">
    <property type="entry name" value="Thioesterase/thiol ester dehydrase-isomerase"/>
    <property type="match status" value="1"/>
</dbReference>
<gene>
    <name evidence="2" type="ORF">DI544_10620</name>
</gene>
<comment type="caution">
    <text evidence="2">The sequence shown here is derived from an EMBL/GenBank/DDBJ whole genome shotgun (WGS) entry which is preliminary data.</text>
</comment>
<dbReference type="PANTHER" id="PTHR42993">
    <property type="entry name" value="MAOC-LIKE DEHYDRATASE DOMAIN-CONTAINING PROTEIN"/>
    <property type="match status" value="1"/>
</dbReference>
<accession>A0A2W5P1X3</accession>
<sequence length="144" mass="15884">MQAAIGRESVSAWITVTQAMIDAFAEATGDHQFIHVDPERARHTPFGTTIAHGFLTLSLLPQIMERTPDAPRLDGATMGVNYGSDRVRFVAPVPSGSRIRGRSRLTAFTQKRPGQFQITSEMTVEIEGQDKPAMIAEWISQVFV</sequence>
<dbReference type="Pfam" id="PF01575">
    <property type="entry name" value="MaoC_dehydratas"/>
    <property type="match status" value="1"/>
</dbReference>
<reference evidence="2 3" key="1">
    <citation type="submission" date="2017-08" db="EMBL/GenBank/DDBJ databases">
        <title>Infants hospitalized years apart are colonized by the same room-sourced microbial strains.</title>
        <authorList>
            <person name="Brooks B."/>
            <person name="Olm M.R."/>
            <person name="Firek B.A."/>
            <person name="Baker R."/>
            <person name="Thomas B.C."/>
            <person name="Morowitz M.J."/>
            <person name="Banfield J.F."/>
        </authorList>
    </citation>
    <scope>NUCLEOTIDE SEQUENCE [LARGE SCALE GENOMIC DNA]</scope>
    <source>
        <strain evidence="2">S2_005_001_R1_22</strain>
    </source>
</reference>
<evidence type="ECO:0000313" key="3">
    <source>
        <dbReference type="Proteomes" id="UP000249229"/>
    </source>
</evidence>
<evidence type="ECO:0000313" key="2">
    <source>
        <dbReference type="EMBL" id="PZQ59726.1"/>
    </source>
</evidence>
<dbReference type="Proteomes" id="UP000249229">
    <property type="component" value="Unassembled WGS sequence"/>
</dbReference>
<dbReference type="AlphaFoldDB" id="A0A2W5P1X3"/>
<dbReference type="PANTHER" id="PTHR42993:SF1">
    <property type="entry name" value="MAOC-LIKE DEHYDRATASE DOMAIN-CONTAINING PROTEIN"/>
    <property type="match status" value="1"/>
</dbReference>
<organism evidence="2 3">
    <name type="scientific">Sphingomonas taxi</name>
    <dbReference type="NCBI Taxonomy" id="1549858"/>
    <lineage>
        <taxon>Bacteria</taxon>
        <taxon>Pseudomonadati</taxon>
        <taxon>Pseudomonadota</taxon>
        <taxon>Alphaproteobacteria</taxon>
        <taxon>Sphingomonadales</taxon>
        <taxon>Sphingomonadaceae</taxon>
        <taxon>Sphingomonas</taxon>
    </lineage>
</organism>
<evidence type="ECO:0000259" key="1">
    <source>
        <dbReference type="Pfam" id="PF01575"/>
    </source>
</evidence>
<dbReference type="EMBL" id="QFQI01000008">
    <property type="protein sequence ID" value="PZQ59726.1"/>
    <property type="molecule type" value="Genomic_DNA"/>
</dbReference>
<dbReference type="InterPro" id="IPR039375">
    <property type="entry name" value="NodN-like"/>
</dbReference>